<feature type="compositionally biased region" description="Polar residues" evidence="1">
    <location>
        <begin position="186"/>
        <end position="196"/>
    </location>
</feature>
<dbReference type="SUPFAM" id="SSF57756">
    <property type="entry name" value="Retrovirus zinc finger-like domains"/>
    <property type="match status" value="1"/>
</dbReference>
<feature type="compositionally biased region" description="Basic and acidic residues" evidence="1">
    <location>
        <begin position="197"/>
        <end position="219"/>
    </location>
</feature>
<accession>A0ABQ4Z6B9</accession>
<evidence type="ECO:0000313" key="2">
    <source>
        <dbReference type="EMBL" id="GJS85151.1"/>
    </source>
</evidence>
<evidence type="ECO:0000256" key="1">
    <source>
        <dbReference type="SAM" id="MobiDB-lite"/>
    </source>
</evidence>
<feature type="region of interest" description="Disordered" evidence="1">
    <location>
        <begin position="184"/>
        <end position="224"/>
    </location>
</feature>
<gene>
    <name evidence="2" type="ORF">Tco_0751692</name>
</gene>
<comment type="caution">
    <text evidence="2">The sequence shown here is derived from an EMBL/GenBank/DDBJ whole genome shotgun (WGS) entry which is preliminary data.</text>
</comment>
<proteinExistence type="predicted"/>
<reference evidence="2" key="2">
    <citation type="submission" date="2022-01" db="EMBL/GenBank/DDBJ databases">
        <authorList>
            <person name="Yamashiro T."/>
            <person name="Shiraishi A."/>
            <person name="Satake H."/>
            <person name="Nakayama K."/>
        </authorList>
    </citation>
    <scope>NUCLEOTIDE SEQUENCE</scope>
</reference>
<protein>
    <submittedName>
        <fullName evidence="2">Ribonuclease H-like domain-containing protein</fullName>
    </submittedName>
</protein>
<evidence type="ECO:0000313" key="3">
    <source>
        <dbReference type="Proteomes" id="UP001151760"/>
    </source>
</evidence>
<dbReference type="EMBL" id="BQNB010011028">
    <property type="protein sequence ID" value="GJS85151.1"/>
    <property type="molecule type" value="Genomic_DNA"/>
</dbReference>
<dbReference type="InterPro" id="IPR036875">
    <property type="entry name" value="Znf_CCHC_sf"/>
</dbReference>
<name>A0ABQ4Z6B9_9ASTR</name>
<reference evidence="2" key="1">
    <citation type="journal article" date="2022" name="Int. J. Mol. Sci.">
        <title>Draft Genome of Tanacetum Coccineum: Genomic Comparison of Closely Related Tanacetum-Family Plants.</title>
        <authorList>
            <person name="Yamashiro T."/>
            <person name="Shiraishi A."/>
            <person name="Nakayama K."/>
            <person name="Satake H."/>
        </authorList>
    </citation>
    <scope>NUCLEOTIDE SEQUENCE</scope>
</reference>
<sequence length="268" mass="29795">MKVTKKTHQKTPSKANVMRTLCSKHRGLLDSIFNRPLEIEKITINGSDTAGYDKSKVECFKCHKMRHFAWECKGPRNQDSKNRNQDSSRRTINVEETSFKAMVAIDGDTEPKAVNTARPNSAVVNAVRENQVNAVKASACWVWRPTKLKVIHKNEESSILTVNIPGTDMGICPYLSDFKEFHEGYNASNDEPQPSSDAEKKDDEGVNKESGIDDQERPKNNTQDINTVGANINLLASTNVNTCSLNINTISPTVTTAPLEATHADFFV</sequence>
<dbReference type="Proteomes" id="UP001151760">
    <property type="component" value="Unassembled WGS sequence"/>
</dbReference>
<keyword evidence="3" id="KW-1185">Reference proteome</keyword>
<organism evidence="2 3">
    <name type="scientific">Tanacetum coccineum</name>
    <dbReference type="NCBI Taxonomy" id="301880"/>
    <lineage>
        <taxon>Eukaryota</taxon>
        <taxon>Viridiplantae</taxon>
        <taxon>Streptophyta</taxon>
        <taxon>Embryophyta</taxon>
        <taxon>Tracheophyta</taxon>
        <taxon>Spermatophyta</taxon>
        <taxon>Magnoliopsida</taxon>
        <taxon>eudicotyledons</taxon>
        <taxon>Gunneridae</taxon>
        <taxon>Pentapetalae</taxon>
        <taxon>asterids</taxon>
        <taxon>campanulids</taxon>
        <taxon>Asterales</taxon>
        <taxon>Asteraceae</taxon>
        <taxon>Asteroideae</taxon>
        <taxon>Anthemideae</taxon>
        <taxon>Anthemidinae</taxon>
        <taxon>Tanacetum</taxon>
    </lineage>
</organism>